<comment type="caution">
    <text evidence="2">The sequence shown here is derived from an EMBL/GenBank/DDBJ whole genome shotgun (WGS) entry which is preliminary data.</text>
</comment>
<reference evidence="2" key="1">
    <citation type="submission" date="2013-07" db="EMBL/GenBank/DDBJ databases">
        <title>Sub-species coevolution in mutualistic symbiosis.</title>
        <authorList>
            <person name="Murfin K."/>
            <person name="Klassen J."/>
            <person name="Lee M."/>
            <person name="Forst S."/>
            <person name="Stock P."/>
            <person name="Goodrich-Blair H."/>
        </authorList>
    </citation>
    <scope>NUCLEOTIDE SEQUENCE [LARGE SCALE GENOMIC DNA]</scope>
    <source>
        <strain evidence="2">Kraussei Becker Underwood</strain>
    </source>
</reference>
<name>A0A077PP18_XENBV</name>
<keyword evidence="1" id="KW-1133">Transmembrane helix</keyword>
<accession>A0A077PP18</accession>
<dbReference type="Proteomes" id="UP000028493">
    <property type="component" value="Unassembled WGS sequence"/>
</dbReference>
<feature type="transmembrane region" description="Helical" evidence="1">
    <location>
        <begin position="7"/>
        <end position="26"/>
    </location>
</feature>
<gene>
    <name evidence="2" type="ORF">XBKB1_440047</name>
</gene>
<organism evidence="2 3">
    <name type="scientific">Xenorhabdus bovienii str. kraussei Becker Underwood</name>
    <dbReference type="NCBI Taxonomy" id="1398204"/>
    <lineage>
        <taxon>Bacteria</taxon>
        <taxon>Pseudomonadati</taxon>
        <taxon>Pseudomonadota</taxon>
        <taxon>Gammaproteobacteria</taxon>
        <taxon>Enterobacterales</taxon>
        <taxon>Morganellaceae</taxon>
        <taxon>Xenorhabdus</taxon>
    </lineage>
</organism>
<feature type="transmembrane region" description="Helical" evidence="1">
    <location>
        <begin position="32"/>
        <end position="48"/>
    </location>
</feature>
<keyword evidence="1" id="KW-0472">Membrane</keyword>
<sequence>MCDKSDFILTFYLLFCLLFVGGLFGFDALIAYSWWLDVLMLFLIGIIRG</sequence>
<proteinExistence type="predicted"/>
<evidence type="ECO:0000313" key="3">
    <source>
        <dbReference type="Proteomes" id="UP000028493"/>
    </source>
</evidence>
<dbReference type="AlphaFoldDB" id="A0A077PP18"/>
<keyword evidence="1" id="KW-0812">Transmembrane</keyword>
<evidence type="ECO:0000256" key="1">
    <source>
        <dbReference type="SAM" id="Phobius"/>
    </source>
</evidence>
<protein>
    <submittedName>
        <fullName evidence="2">Uncharacterized protein</fullName>
    </submittedName>
</protein>
<evidence type="ECO:0000313" key="2">
    <source>
        <dbReference type="EMBL" id="CDH26105.1"/>
    </source>
</evidence>
<dbReference type="EMBL" id="CBSZ010000378">
    <property type="protein sequence ID" value="CDH26105.1"/>
    <property type="molecule type" value="Genomic_DNA"/>
</dbReference>
<dbReference type="HOGENOM" id="CLU_3142333_0_0_6"/>